<keyword evidence="2" id="KW-1185">Reference proteome</keyword>
<dbReference type="InterPro" id="IPR043814">
    <property type="entry name" value="DUF5796"/>
</dbReference>
<reference evidence="1 2" key="1">
    <citation type="journal article" date="2009" name="Stand. Genomic Sci.">
        <title>Complete genome sequence of Halorhabdus utahensis type strain (AX-2).</title>
        <authorList>
            <person name="Anderson I."/>
            <person name="Tindall B.J."/>
            <person name="Pomrenke H."/>
            <person name="Goker M."/>
            <person name="Lapidus A."/>
            <person name="Nolan M."/>
            <person name="Copeland A."/>
            <person name="Glavina Del Rio T."/>
            <person name="Chen F."/>
            <person name="Tice H."/>
            <person name="Cheng J.F."/>
            <person name="Lucas S."/>
            <person name="Chertkov O."/>
            <person name="Bruce D."/>
            <person name="Brettin T."/>
            <person name="Detter J.C."/>
            <person name="Han C."/>
            <person name="Goodwin L."/>
            <person name="Land M."/>
            <person name="Hauser L."/>
            <person name="Chang Y.J."/>
            <person name="Jeffries C.D."/>
            <person name="Pitluck S."/>
            <person name="Pati A."/>
            <person name="Mavromatis K."/>
            <person name="Ivanova N."/>
            <person name="Ovchinnikova G."/>
            <person name="Chen A."/>
            <person name="Palaniappan K."/>
            <person name="Chain P."/>
            <person name="Rohde M."/>
            <person name="Bristow J."/>
            <person name="Eisen J.A."/>
            <person name="Markowitz V."/>
            <person name="Hugenholtz P."/>
            <person name="Kyrpides N.C."/>
            <person name="Klenk H.P."/>
        </authorList>
    </citation>
    <scope>NUCLEOTIDE SEQUENCE [LARGE SCALE GENOMIC DNA]</scope>
    <source>
        <strain evidence="2">DSM 12940 / JCM 11049 / AX-2</strain>
    </source>
</reference>
<dbReference type="RefSeq" id="WP_015790749.1">
    <property type="nucleotide sequence ID" value="NC_013158.1"/>
</dbReference>
<dbReference type="OrthoDB" id="156190at2157"/>
<organism evidence="1 2">
    <name type="scientific">Halorhabdus utahensis (strain DSM 12940 / JCM 11049 / AX-2)</name>
    <dbReference type="NCBI Taxonomy" id="519442"/>
    <lineage>
        <taxon>Archaea</taxon>
        <taxon>Methanobacteriati</taxon>
        <taxon>Methanobacteriota</taxon>
        <taxon>Stenosarchaea group</taxon>
        <taxon>Halobacteria</taxon>
        <taxon>Halobacteriales</taxon>
        <taxon>Haloarculaceae</taxon>
        <taxon>Halorhabdus</taxon>
    </lineage>
</organism>
<dbReference type="GeneID" id="8385337"/>
<evidence type="ECO:0000313" key="1">
    <source>
        <dbReference type="EMBL" id="ACV13187.1"/>
    </source>
</evidence>
<name>C7NT76_HALUD</name>
<dbReference type="HOGENOM" id="CLU_1773249_0_0_2"/>
<dbReference type="Pfam" id="PF19109">
    <property type="entry name" value="DUF5796"/>
    <property type="match status" value="1"/>
</dbReference>
<dbReference type="eggNOG" id="arCOG04608">
    <property type="taxonomic scope" value="Archaea"/>
</dbReference>
<dbReference type="EMBL" id="CP001687">
    <property type="protein sequence ID" value="ACV13187.1"/>
    <property type="molecule type" value="Genomic_DNA"/>
</dbReference>
<proteinExistence type="predicted"/>
<evidence type="ECO:0000313" key="2">
    <source>
        <dbReference type="Proteomes" id="UP000002071"/>
    </source>
</evidence>
<sequence>MSIRTDVPPETIGVELTDEGVVVEYADGRETFYHGIPNRAEGAVRTMPGKQVHVLVTDESETAGVLVYVNDRITEAEILESTGVGRVVLEPGEKTTVFPGVRAANDARRIVVEADFDAVDGRVFVFEEDEMGERSFELVPEGRGE</sequence>
<dbReference type="AlphaFoldDB" id="C7NT76"/>
<protein>
    <submittedName>
        <fullName evidence="1">Uncharacterized protein</fullName>
    </submittedName>
</protein>
<gene>
    <name evidence="1" type="ordered locus">Huta_3026</name>
</gene>
<dbReference type="KEGG" id="hut:Huta_3026"/>
<dbReference type="STRING" id="519442.Huta_3026"/>
<dbReference type="Proteomes" id="UP000002071">
    <property type="component" value="Chromosome"/>
</dbReference>
<accession>C7NT76</accession>